<name>A0A1E5BGC3_9VIBR</name>
<dbReference type="EMBL" id="AJYQ02000078">
    <property type="protein sequence ID" value="OEE35329.1"/>
    <property type="molecule type" value="Genomic_DNA"/>
</dbReference>
<proteinExistence type="predicted"/>
<organism evidence="1 2">
    <name type="scientific">Vibrio genomosp. F10 str. ZF-129</name>
    <dbReference type="NCBI Taxonomy" id="1187848"/>
    <lineage>
        <taxon>Bacteria</taxon>
        <taxon>Pseudomonadati</taxon>
        <taxon>Pseudomonadota</taxon>
        <taxon>Gammaproteobacteria</taxon>
        <taxon>Vibrionales</taxon>
        <taxon>Vibrionaceae</taxon>
        <taxon>Vibrio</taxon>
    </lineage>
</organism>
<evidence type="ECO:0000313" key="1">
    <source>
        <dbReference type="EMBL" id="OEE35329.1"/>
    </source>
</evidence>
<dbReference type="RefSeq" id="WP_017041685.1">
    <property type="nucleotide sequence ID" value="NZ_AJYQ02000078.1"/>
</dbReference>
<dbReference type="AlphaFoldDB" id="A0A1E5BGC3"/>
<evidence type="ECO:0000313" key="2">
    <source>
        <dbReference type="Proteomes" id="UP000094741"/>
    </source>
</evidence>
<dbReference type="Proteomes" id="UP000094741">
    <property type="component" value="Unassembled WGS sequence"/>
</dbReference>
<gene>
    <name evidence="1" type="ORF">A1QO_00790</name>
</gene>
<reference evidence="1 2" key="1">
    <citation type="journal article" date="2012" name="Science">
        <title>Ecological populations of bacteria act as socially cohesive units of antibiotic production and resistance.</title>
        <authorList>
            <person name="Cordero O.X."/>
            <person name="Wildschutte H."/>
            <person name="Kirkup B."/>
            <person name="Proehl S."/>
            <person name="Ngo L."/>
            <person name="Hussain F."/>
            <person name="Le Roux F."/>
            <person name="Mincer T."/>
            <person name="Polz M.F."/>
        </authorList>
    </citation>
    <scope>NUCLEOTIDE SEQUENCE [LARGE SCALE GENOMIC DNA]</scope>
    <source>
        <strain evidence="1 2">ZF-129</strain>
    </source>
</reference>
<accession>A0A1E5BGC3</accession>
<protein>
    <submittedName>
        <fullName evidence="1">Uncharacterized protein</fullName>
    </submittedName>
</protein>
<comment type="caution">
    <text evidence="1">The sequence shown here is derived from an EMBL/GenBank/DDBJ whole genome shotgun (WGS) entry which is preliminary data.</text>
</comment>
<sequence length="273" mass="31549">MAGLATFTNSRPSNILRIVDFLLDVLEFNDITSFIFTNLNDFDTTEEQELKKYLIEELSQIRAYNIAELSNNGDMIGVQGKRLDVLYHEYVYSKGFQVFLKATNTNNNPYLMSNNQLIAFSDFLADEISKYDLADLVSDTGPDYLLNLKVKEIFQLLTTEDTLKLRYNLSLIWCFLFTNSTRRVSGRRARKMMESYPDEFLVKSHLLRSKEIQEHEIGAYLIAASNSIVNNIANTKSEFDTIKLNNLTVKKLQNHGEMLGFSNVNLYIEWLLR</sequence>